<dbReference type="PANTHER" id="PTHR30244:SF34">
    <property type="entry name" value="DTDP-4-AMINO-4,6-DIDEOXYGALACTOSE TRANSAMINASE"/>
    <property type="match status" value="1"/>
</dbReference>
<evidence type="ECO:0000313" key="6">
    <source>
        <dbReference type="Proteomes" id="UP000779900"/>
    </source>
</evidence>
<dbReference type="CDD" id="cd00616">
    <property type="entry name" value="AHBA_syn"/>
    <property type="match status" value="1"/>
</dbReference>
<dbReference type="PIRSF" id="PIRSF000390">
    <property type="entry name" value="PLP_StrS"/>
    <property type="match status" value="1"/>
</dbReference>
<dbReference type="GO" id="GO:0030170">
    <property type="term" value="F:pyridoxal phosphate binding"/>
    <property type="evidence" value="ECO:0007669"/>
    <property type="project" value="TreeGrafter"/>
</dbReference>
<gene>
    <name evidence="5" type="primary">rfbH</name>
    <name evidence="5" type="ORF">FJY68_10915</name>
</gene>
<comment type="caution">
    <text evidence="5">The sequence shown here is derived from an EMBL/GenBank/DDBJ whole genome shotgun (WGS) entry which is preliminary data.</text>
</comment>
<dbReference type="SUPFAM" id="SSF53383">
    <property type="entry name" value="PLP-dependent transferases"/>
    <property type="match status" value="1"/>
</dbReference>
<dbReference type="InterPro" id="IPR000653">
    <property type="entry name" value="DegT/StrS_aminotransferase"/>
</dbReference>
<protein>
    <submittedName>
        <fullName evidence="5">Lipopolysaccharide biosynthesis protein RfbH</fullName>
    </submittedName>
</protein>
<sequence length="448" mass="49813">MPPPAELRQQILALVREYYQAQFAGRRFDPARDLVHYAGRVFDDEELRNLVDASLDFYLTANRYAERFEAEFAAYLGLSEALLVNSGSSANLVALTALTSPKLGERRLKAGDEVITVAAGFPTTVAPIVQNRLVPVFVDVNLGDYTAKPQALREAVGPRTRAIVMAHTLGVPFDLDTVMSIVKEHDLWLVEDNCDALGSKYRGKLTGTFGQVASFSFYPAHHITMGEGGCVTTDSEDLARIARSVRDWGRDCYCAGGENNTCGKRFSQQWAAATPVGQYGALPAGYDHKYVYSHVGYNLKLTDMQAAIGCAQLGKLDHFISRRKENFNHLTRMLAPYEDRLLLPKATPNSDPSWFCYVLSVRENAGFTRNDLTRYLEANRIETRNLFSGNLLRHPAFAGIEHRVVGDLTNTDIITNNTFFIGLYPGIGETELQMIAEAFQRFMAGERA</sequence>
<reference evidence="5" key="1">
    <citation type="submission" date="2019-03" db="EMBL/GenBank/DDBJ databases">
        <title>Lake Tanganyika Metagenome-Assembled Genomes (MAGs).</title>
        <authorList>
            <person name="Tran P."/>
        </authorList>
    </citation>
    <scope>NUCLEOTIDE SEQUENCE</scope>
    <source>
        <strain evidence="5">K_DeepCast_150m_m2_040</strain>
    </source>
</reference>
<dbReference type="NCBIfam" id="NF011936">
    <property type="entry name" value="PRK15407.1"/>
    <property type="match status" value="1"/>
</dbReference>
<dbReference type="InterPro" id="IPR015422">
    <property type="entry name" value="PyrdxlP-dep_Trfase_small"/>
</dbReference>
<dbReference type="GO" id="GO:0008483">
    <property type="term" value="F:transaminase activity"/>
    <property type="evidence" value="ECO:0007669"/>
    <property type="project" value="TreeGrafter"/>
</dbReference>
<dbReference type="GO" id="GO:0000271">
    <property type="term" value="P:polysaccharide biosynthetic process"/>
    <property type="evidence" value="ECO:0007669"/>
    <property type="project" value="TreeGrafter"/>
</dbReference>
<evidence type="ECO:0000256" key="2">
    <source>
        <dbReference type="ARBA" id="ARBA00022898"/>
    </source>
</evidence>
<dbReference type="Gene3D" id="3.90.1150.10">
    <property type="entry name" value="Aspartate Aminotransferase, domain 1"/>
    <property type="match status" value="1"/>
</dbReference>
<evidence type="ECO:0000256" key="3">
    <source>
        <dbReference type="ARBA" id="ARBA00037999"/>
    </source>
</evidence>
<organism evidence="5 6">
    <name type="scientific">candidate division WOR-3 bacterium</name>
    <dbReference type="NCBI Taxonomy" id="2052148"/>
    <lineage>
        <taxon>Bacteria</taxon>
        <taxon>Bacteria division WOR-3</taxon>
    </lineage>
</organism>
<dbReference type="AlphaFoldDB" id="A0A938BU55"/>
<dbReference type="EMBL" id="VGIR01000077">
    <property type="protein sequence ID" value="MBM3332337.1"/>
    <property type="molecule type" value="Genomic_DNA"/>
</dbReference>
<evidence type="ECO:0000256" key="4">
    <source>
        <dbReference type="RuleBase" id="RU004508"/>
    </source>
</evidence>
<accession>A0A938BU55</accession>
<evidence type="ECO:0000313" key="5">
    <source>
        <dbReference type="EMBL" id="MBM3332337.1"/>
    </source>
</evidence>
<proteinExistence type="inferred from homology"/>
<dbReference type="FunFam" id="3.40.640.10:FF:000079">
    <property type="entry name" value="LPS biosynthesis protein"/>
    <property type="match status" value="1"/>
</dbReference>
<dbReference type="Pfam" id="PF01041">
    <property type="entry name" value="DegT_DnrJ_EryC1"/>
    <property type="match status" value="1"/>
</dbReference>
<dbReference type="Gene3D" id="3.40.640.10">
    <property type="entry name" value="Type I PLP-dependent aspartate aminotransferase-like (Major domain)"/>
    <property type="match status" value="1"/>
</dbReference>
<dbReference type="PANTHER" id="PTHR30244">
    <property type="entry name" value="TRANSAMINASE"/>
    <property type="match status" value="1"/>
</dbReference>
<comment type="similarity">
    <text evidence="3 4">Belongs to the DegT/DnrJ/EryC1 family.</text>
</comment>
<dbReference type="InterPro" id="IPR015424">
    <property type="entry name" value="PyrdxlP-dep_Trfase"/>
</dbReference>
<comment type="cofactor">
    <cofactor evidence="1">
        <name>pyridoxal 5'-phosphate</name>
        <dbReference type="ChEBI" id="CHEBI:597326"/>
    </cofactor>
</comment>
<evidence type="ECO:0000256" key="1">
    <source>
        <dbReference type="ARBA" id="ARBA00001933"/>
    </source>
</evidence>
<dbReference type="InterPro" id="IPR015421">
    <property type="entry name" value="PyrdxlP-dep_Trfase_major"/>
</dbReference>
<keyword evidence="2 4" id="KW-0663">Pyridoxal phosphate</keyword>
<dbReference type="Proteomes" id="UP000779900">
    <property type="component" value="Unassembled WGS sequence"/>
</dbReference>
<name>A0A938BU55_UNCW3</name>